<dbReference type="EMBL" id="AUWU02000005">
    <property type="protein sequence ID" value="KAH0573143.1"/>
    <property type="molecule type" value="Genomic_DNA"/>
</dbReference>
<dbReference type="EMBL" id="KI546167">
    <property type="protein sequence ID" value="EST41857.1"/>
    <property type="molecule type" value="Genomic_DNA"/>
</dbReference>
<sequence>MSVEKLLKTQQELTDQIQHTKSQIKNFDEKISALKLEQLTSTANLEGFQQQLVEAKISEEQLNQQLQQITQEVNHQKERIESQKKYAENKVVQQQYLEEKSVQDKLETQILELIEQKQARMD</sequence>
<evidence type="ECO:0000313" key="3">
    <source>
        <dbReference type="EMBL" id="KAH0573143.1"/>
    </source>
</evidence>
<protein>
    <submittedName>
        <fullName evidence="2">Uncharacterized protein</fullName>
    </submittedName>
</protein>
<reference evidence="2 3" key="1">
    <citation type="journal article" date="2014" name="PLoS Genet.">
        <title>The Genome of Spironucleus salmonicida Highlights a Fish Pathogen Adapted to Fluctuating Environments.</title>
        <authorList>
            <person name="Xu F."/>
            <person name="Jerlstrom-Hultqvist J."/>
            <person name="Einarsson E."/>
            <person name="Astvaldsson A."/>
            <person name="Svard S.G."/>
            <person name="Andersson J.O."/>
        </authorList>
    </citation>
    <scope>NUCLEOTIDE SEQUENCE</scope>
    <source>
        <strain evidence="3">ATCC 50377</strain>
    </source>
</reference>
<evidence type="ECO:0000313" key="4">
    <source>
        <dbReference type="Proteomes" id="UP000018208"/>
    </source>
</evidence>
<reference evidence="3" key="2">
    <citation type="submission" date="2020-12" db="EMBL/GenBank/DDBJ databases">
        <title>New Spironucleus salmonicida genome in near-complete chromosomes.</title>
        <authorList>
            <person name="Xu F."/>
            <person name="Kurt Z."/>
            <person name="Jimenez-Gonzalez A."/>
            <person name="Astvaldsson A."/>
            <person name="Andersson J.O."/>
            <person name="Svard S.G."/>
        </authorList>
    </citation>
    <scope>NUCLEOTIDE SEQUENCE</scope>
    <source>
        <strain evidence="3">ATCC 50377</strain>
    </source>
</reference>
<evidence type="ECO:0000256" key="1">
    <source>
        <dbReference type="SAM" id="Coils"/>
    </source>
</evidence>
<accession>V6LBP7</accession>
<dbReference type="Proteomes" id="UP000018208">
    <property type="component" value="Unassembled WGS sequence"/>
</dbReference>
<gene>
    <name evidence="2" type="ORF">SS50377_18692</name>
    <name evidence="3" type="ORF">SS50377_25262</name>
</gene>
<keyword evidence="4" id="KW-1185">Reference proteome</keyword>
<evidence type="ECO:0000313" key="2">
    <source>
        <dbReference type="EMBL" id="EST41857.1"/>
    </source>
</evidence>
<proteinExistence type="predicted"/>
<feature type="coiled-coil region" evidence="1">
    <location>
        <begin position="3"/>
        <end position="86"/>
    </location>
</feature>
<keyword evidence="1" id="KW-0175">Coiled coil</keyword>
<organism evidence="2">
    <name type="scientific">Spironucleus salmonicida</name>
    <dbReference type="NCBI Taxonomy" id="348837"/>
    <lineage>
        <taxon>Eukaryota</taxon>
        <taxon>Metamonada</taxon>
        <taxon>Diplomonadida</taxon>
        <taxon>Hexamitidae</taxon>
        <taxon>Hexamitinae</taxon>
        <taxon>Spironucleus</taxon>
    </lineage>
</organism>
<name>V6LBP7_9EUKA</name>
<dbReference type="VEuPathDB" id="GiardiaDB:SS50377_25262"/>
<dbReference type="AlphaFoldDB" id="V6LBP7"/>